<feature type="compositionally biased region" description="Basic and acidic residues" evidence="1">
    <location>
        <begin position="121"/>
        <end position="135"/>
    </location>
</feature>
<feature type="compositionally biased region" description="Polar residues" evidence="1">
    <location>
        <begin position="110"/>
        <end position="120"/>
    </location>
</feature>
<organism evidence="3 4">
    <name type="scientific">Terribacillus saccharophilus</name>
    <dbReference type="NCBI Taxonomy" id="361277"/>
    <lineage>
        <taxon>Bacteria</taxon>
        <taxon>Bacillati</taxon>
        <taxon>Bacillota</taxon>
        <taxon>Bacilli</taxon>
        <taxon>Bacillales</taxon>
        <taxon>Bacillaceae</taxon>
        <taxon>Terribacillus</taxon>
    </lineage>
</organism>
<accession>A0A075LLC7</accession>
<proteinExistence type="predicted"/>
<evidence type="ECO:0000313" key="3">
    <source>
        <dbReference type="EMBL" id="AIF67124.1"/>
    </source>
</evidence>
<dbReference type="InterPro" id="IPR025889">
    <property type="entry name" value="GSP17M-like_dom"/>
</dbReference>
<gene>
    <name evidence="3" type="ORF">GZ22_11015</name>
</gene>
<evidence type="ECO:0000313" key="4">
    <source>
        <dbReference type="Proteomes" id="UP000027980"/>
    </source>
</evidence>
<feature type="region of interest" description="Disordered" evidence="1">
    <location>
        <begin position="103"/>
        <end position="169"/>
    </location>
</feature>
<evidence type="ECO:0000256" key="1">
    <source>
        <dbReference type="SAM" id="MobiDB-lite"/>
    </source>
</evidence>
<dbReference type="AlphaFoldDB" id="A0A075LLC7"/>
<sequence length="169" mass="18543">MVDTNSIETFINESDAIVRVNELISAGVPEEDITVIVDKKPDNSILGDKRDVHYKEANGSFGTKFASFFSSEDPEEKVLKNLSLSETEKDRYAEELKAGKVLLYAENKPVNPTTAASTATPKDRSDHATEGEKGLTADGLYATDKPNDGLHAEPNTNDQNANELNKTRR</sequence>
<feature type="compositionally biased region" description="Polar residues" evidence="1">
    <location>
        <begin position="154"/>
        <end position="169"/>
    </location>
</feature>
<dbReference type="Proteomes" id="UP000027980">
    <property type="component" value="Chromosome"/>
</dbReference>
<evidence type="ECO:0000259" key="2">
    <source>
        <dbReference type="Pfam" id="PF11181"/>
    </source>
</evidence>
<dbReference type="GeneID" id="34220284"/>
<name>A0A075LLC7_9BACI</name>
<reference evidence="3 4" key="1">
    <citation type="submission" date="2014-07" db="EMBL/GenBank/DDBJ databases">
        <title>Complete genome sequence of a moderately halophilic bacterium Terribacillus aidingensis MP602, isolated from Cryptomeria fortunei in Tianmu mountain in China.</title>
        <authorList>
            <person name="Wang Y."/>
            <person name="Lu P."/>
            <person name="Zhang L."/>
        </authorList>
    </citation>
    <scope>NUCLEOTIDE SEQUENCE [LARGE SCALE GENOMIC DNA]</scope>
    <source>
        <strain evidence="3 4">MP602</strain>
    </source>
</reference>
<dbReference type="EMBL" id="CP008876">
    <property type="protein sequence ID" value="AIF67124.1"/>
    <property type="molecule type" value="Genomic_DNA"/>
</dbReference>
<feature type="domain" description="General stress protein 17M-like" evidence="2">
    <location>
        <begin position="6"/>
        <end position="99"/>
    </location>
</feature>
<dbReference type="RefSeq" id="WP_038562280.1">
    <property type="nucleotide sequence ID" value="NZ_CP008876.1"/>
</dbReference>
<dbReference type="HOGENOM" id="CLU_1577735_0_0_9"/>
<dbReference type="Pfam" id="PF11181">
    <property type="entry name" value="YflT"/>
    <property type="match status" value="1"/>
</dbReference>
<dbReference type="OrthoDB" id="2678178at2"/>
<dbReference type="KEGG" id="tap:GZ22_11015"/>
<protein>
    <recommendedName>
        <fullName evidence="2">General stress protein 17M-like domain-containing protein</fullName>
    </recommendedName>
</protein>